<keyword evidence="5" id="KW-1185">Reference proteome</keyword>
<evidence type="ECO:0000256" key="1">
    <source>
        <dbReference type="ARBA" id="ARBA00008324"/>
    </source>
</evidence>
<dbReference type="InterPro" id="IPR006683">
    <property type="entry name" value="Thioestr_dom"/>
</dbReference>
<dbReference type="Gene3D" id="3.10.129.10">
    <property type="entry name" value="Hotdog Thioesterase"/>
    <property type="match status" value="1"/>
</dbReference>
<dbReference type="EMBL" id="JACCFH010000001">
    <property type="protein sequence ID" value="NYG33232.1"/>
    <property type="molecule type" value="Genomic_DNA"/>
</dbReference>
<sequence length="189" mass="20371">MTTHRPQDHHDTAATLARWEADEARVRARLAPTGLARPDQIAHLSGLEWFEAVGRGALPSLPIGETMDFWPVEFEHGRFVWQGRPHARFANPMGTIHGGWIATLLDSCVACAVHTTLPAGRGYTTAELKVSYIRALTPQVGLVRAEGRVINAGRQVGFAEGRLVGADGKLYAHATTTCVVLAASRATGT</sequence>
<dbReference type="Pfam" id="PF03061">
    <property type="entry name" value="4HBT"/>
    <property type="match status" value="1"/>
</dbReference>
<dbReference type="SUPFAM" id="SSF54637">
    <property type="entry name" value="Thioesterase/thiol ester dehydrase-isomerase"/>
    <property type="match status" value="1"/>
</dbReference>
<dbReference type="PANTHER" id="PTHR21660">
    <property type="entry name" value="THIOESTERASE SUPERFAMILY MEMBER-RELATED"/>
    <property type="match status" value="1"/>
</dbReference>
<comment type="similarity">
    <text evidence="1">Belongs to the thioesterase PaaI family.</text>
</comment>
<dbReference type="InterPro" id="IPR003736">
    <property type="entry name" value="PAAI_dom"/>
</dbReference>
<accession>A0A7Y9QXF5</accession>
<evidence type="ECO:0000259" key="3">
    <source>
        <dbReference type="Pfam" id="PF03061"/>
    </source>
</evidence>
<reference evidence="4 5" key="1">
    <citation type="submission" date="2020-07" db="EMBL/GenBank/DDBJ databases">
        <title>Genomic Encyclopedia of Archaeal and Bacterial Type Strains, Phase II (KMG-II): from individual species to whole genera.</title>
        <authorList>
            <person name="Goeker M."/>
        </authorList>
    </citation>
    <scope>NUCLEOTIDE SEQUENCE [LARGE SCALE GENOMIC DNA]</scope>
    <source>
        <strain evidence="4 5">DSM 21226</strain>
    </source>
</reference>
<dbReference type="InterPro" id="IPR039298">
    <property type="entry name" value="ACOT13"/>
</dbReference>
<keyword evidence="2" id="KW-0378">Hydrolase</keyword>
<dbReference type="InterPro" id="IPR029069">
    <property type="entry name" value="HotDog_dom_sf"/>
</dbReference>
<evidence type="ECO:0000313" key="4">
    <source>
        <dbReference type="EMBL" id="NYG33232.1"/>
    </source>
</evidence>
<organism evidence="4 5">
    <name type="scientific">Sphaerotilus montanus</name>
    <dbReference type="NCBI Taxonomy" id="522889"/>
    <lineage>
        <taxon>Bacteria</taxon>
        <taxon>Pseudomonadati</taxon>
        <taxon>Pseudomonadota</taxon>
        <taxon>Betaproteobacteria</taxon>
        <taxon>Burkholderiales</taxon>
        <taxon>Sphaerotilaceae</taxon>
        <taxon>Sphaerotilus</taxon>
    </lineage>
</organism>
<evidence type="ECO:0000256" key="2">
    <source>
        <dbReference type="ARBA" id="ARBA00022801"/>
    </source>
</evidence>
<dbReference type="PANTHER" id="PTHR21660:SF1">
    <property type="entry name" value="ACYL-COENZYME A THIOESTERASE 13"/>
    <property type="match status" value="1"/>
</dbReference>
<dbReference type="CDD" id="cd03443">
    <property type="entry name" value="PaaI_thioesterase"/>
    <property type="match status" value="1"/>
</dbReference>
<dbReference type="RefSeq" id="WP_179634023.1">
    <property type="nucleotide sequence ID" value="NZ_JACCFH010000001.1"/>
</dbReference>
<dbReference type="AlphaFoldDB" id="A0A7Y9QXF5"/>
<evidence type="ECO:0000313" key="5">
    <source>
        <dbReference type="Proteomes" id="UP000518288"/>
    </source>
</evidence>
<protein>
    <submittedName>
        <fullName evidence="4">Uncharacterized protein (TIGR00369 family)</fullName>
    </submittedName>
</protein>
<name>A0A7Y9QXF5_9BURK</name>
<dbReference type="Proteomes" id="UP000518288">
    <property type="component" value="Unassembled WGS sequence"/>
</dbReference>
<proteinExistence type="inferred from homology"/>
<comment type="caution">
    <text evidence="4">The sequence shown here is derived from an EMBL/GenBank/DDBJ whole genome shotgun (WGS) entry which is preliminary data.</text>
</comment>
<feature type="domain" description="Thioesterase" evidence="3">
    <location>
        <begin position="93"/>
        <end position="170"/>
    </location>
</feature>
<dbReference type="NCBIfam" id="TIGR00369">
    <property type="entry name" value="unchar_dom_1"/>
    <property type="match status" value="1"/>
</dbReference>
<dbReference type="GO" id="GO:0047617">
    <property type="term" value="F:fatty acyl-CoA hydrolase activity"/>
    <property type="evidence" value="ECO:0007669"/>
    <property type="project" value="InterPro"/>
</dbReference>
<gene>
    <name evidence="4" type="ORF">BDD16_002218</name>
</gene>